<dbReference type="InterPro" id="IPR029044">
    <property type="entry name" value="Nucleotide-diphossugar_trans"/>
</dbReference>
<feature type="domain" description="Glycosyltransferase 2-like" evidence="1">
    <location>
        <begin position="15"/>
        <end position="181"/>
    </location>
</feature>
<evidence type="ECO:0000259" key="1">
    <source>
        <dbReference type="Pfam" id="PF00535"/>
    </source>
</evidence>
<evidence type="ECO:0000313" key="2">
    <source>
        <dbReference type="EMBL" id="MFC7333999.1"/>
    </source>
</evidence>
<dbReference type="PANTHER" id="PTHR43685">
    <property type="entry name" value="GLYCOSYLTRANSFERASE"/>
    <property type="match status" value="1"/>
</dbReference>
<dbReference type="PANTHER" id="PTHR43685:SF11">
    <property type="entry name" value="GLYCOSYLTRANSFERASE TAGX-RELATED"/>
    <property type="match status" value="1"/>
</dbReference>
<dbReference type="SUPFAM" id="SSF53448">
    <property type="entry name" value="Nucleotide-diphospho-sugar transferases"/>
    <property type="match status" value="1"/>
</dbReference>
<dbReference type="Gene3D" id="3.90.550.10">
    <property type="entry name" value="Spore Coat Polysaccharide Biosynthesis Protein SpsA, Chain A"/>
    <property type="match status" value="1"/>
</dbReference>
<organism evidence="2 3">
    <name type="scientific">Rhodocista pekingensis</name>
    <dbReference type="NCBI Taxonomy" id="201185"/>
    <lineage>
        <taxon>Bacteria</taxon>
        <taxon>Pseudomonadati</taxon>
        <taxon>Pseudomonadota</taxon>
        <taxon>Alphaproteobacteria</taxon>
        <taxon>Rhodospirillales</taxon>
        <taxon>Azospirillaceae</taxon>
        <taxon>Rhodocista</taxon>
    </lineage>
</organism>
<dbReference type="InterPro" id="IPR001173">
    <property type="entry name" value="Glyco_trans_2-like"/>
</dbReference>
<dbReference type="Pfam" id="PF00535">
    <property type="entry name" value="Glycos_transf_2"/>
    <property type="match status" value="1"/>
</dbReference>
<evidence type="ECO:0000313" key="3">
    <source>
        <dbReference type="Proteomes" id="UP001596456"/>
    </source>
</evidence>
<dbReference type="RefSeq" id="WP_377359453.1">
    <property type="nucleotide sequence ID" value="NZ_JBHTCM010000010.1"/>
</dbReference>
<name>A0ABW2KX19_9PROT</name>
<sequence>MQNQTAPLSAPRITAIVCTHNRAWHLARALDSLRAQTLAPAAFEVVVVDNGSTDDTRAVIARGIAGAPTMRSVFEPVLGLSRARNTGWQEARAPLIAYLDDDAVAGPDWLERLLEAFADPRTGVVGGRVLGDWEVPRPSWLARQLLPSLTVIDWGERPFTVRPPCFVAGANIAFRREHLERLGGFSEHLGRKGGLLLSAEEREMTRRIEALGFETRYEPAACVRHWVGRERLTQSWFLERAHWQGVSEALAEMDGRPLPPAEREARARRRLFARQVLKNRLLALLGNRSQPRLFVAHVDVARARAYAETLRRGAAPAETVAPEPAPALGR</sequence>
<dbReference type="InterPro" id="IPR050834">
    <property type="entry name" value="Glycosyltransf_2"/>
</dbReference>
<dbReference type="EMBL" id="JBHTCM010000010">
    <property type="protein sequence ID" value="MFC7333999.1"/>
    <property type="molecule type" value="Genomic_DNA"/>
</dbReference>
<proteinExistence type="predicted"/>
<dbReference type="CDD" id="cd00761">
    <property type="entry name" value="Glyco_tranf_GTA_type"/>
    <property type="match status" value="1"/>
</dbReference>
<protein>
    <submittedName>
        <fullName evidence="2">Glycosyltransferase family 2 protein</fullName>
    </submittedName>
</protein>
<keyword evidence="3" id="KW-1185">Reference proteome</keyword>
<accession>A0ABW2KX19</accession>
<dbReference type="Proteomes" id="UP001596456">
    <property type="component" value="Unassembled WGS sequence"/>
</dbReference>
<comment type="caution">
    <text evidence="2">The sequence shown here is derived from an EMBL/GenBank/DDBJ whole genome shotgun (WGS) entry which is preliminary data.</text>
</comment>
<gene>
    <name evidence="2" type="ORF">ACFQPS_12575</name>
</gene>
<reference evidence="3" key="1">
    <citation type="journal article" date="2019" name="Int. J. Syst. Evol. Microbiol.">
        <title>The Global Catalogue of Microorganisms (GCM) 10K type strain sequencing project: providing services to taxonomists for standard genome sequencing and annotation.</title>
        <authorList>
            <consortium name="The Broad Institute Genomics Platform"/>
            <consortium name="The Broad Institute Genome Sequencing Center for Infectious Disease"/>
            <person name="Wu L."/>
            <person name="Ma J."/>
        </authorList>
    </citation>
    <scope>NUCLEOTIDE SEQUENCE [LARGE SCALE GENOMIC DNA]</scope>
    <source>
        <strain evidence="3">CGMCC 1.16275</strain>
    </source>
</reference>